<keyword evidence="2 5" id="KW-0521">NADP</keyword>
<evidence type="ECO:0000256" key="1">
    <source>
        <dbReference type="ARBA" id="ARBA00005959"/>
    </source>
</evidence>
<evidence type="ECO:0000313" key="8">
    <source>
        <dbReference type="Proteomes" id="UP000178347"/>
    </source>
</evidence>
<feature type="binding site" evidence="5">
    <location>
        <position position="193"/>
    </location>
    <ligand>
        <name>substrate</name>
    </ligand>
</feature>
<keyword evidence="4 5" id="KW-0413">Isomerase</keyword>
<feature type="binding site" evidence="5">
    <location>
        <position position="146"/>
    </location>
    <ligand>
        <name>NADP(+)</name>
        <dbReference type="ChEBI" id="CHEBI:58349"/>
    </ligand>
</feature>
<sequence length="310" mass="34570">MFNLKDKKALITGGYGFIGQWVVDNLIEKRGLAKDQIIIPDAKKDDLRNIDNCLRLMKNNQIDVVIHLAAVLGGVGFSKKFPASQYYNNILMDLQVVEAAKERGVKKIVLVSSACAYPKDAVYPLTENQLWNGLPQETNLAYGIGKRILTIQADAYRKQYGSDIVVVIPNNAYGPGDNFHEEYSHVIPAVIRKCLNKENPLVVWGDGTPTRDFLYVKDFAEGVLLAAETAVDSQSVNLGTGKETSIKDLVEMIRKLTGHTGKVIYDTARPNGQPRRSVDIKKAQQLLGFQPQYTLTQGLEETIAWYKKQI</sequence>
<name>A0A1F6MRJ5_9BACT</name>
<feature type="active site" description="Proton donor/acceptor" evidence="5">
    <location>
        <position position="142"/>
    </location>
</feature>
<evidence type="ECO:0000259" key="6">
    <source>
        <dbReference type="Pfam" id="PF01370"/>
    </source>
</evidence>
<dbReference type="SUPFAM" id="SSF51735">
    <property type="entry name" value="NAD(P)-binding Rossmann-fold domains"/>
    <property type="match status" value="1"/>
</dbReference>
<comment type="catalytic activity">
    <reaction evidence="5">
        <text>GDP-beta-L-fucose + NADP(+) = GDP-4-dehydro-alpha-D-rhamnose + NADPH + H(+)</text>
        <dbReference type="Rhea" id="RHEA:18885"/>
        <dbReference type="ChEBI" id="CHEBI:15378"/>
        <dbReference type="ChEBI" id="CHEBI:57273"/>
        <dbReference type="ChEBI" id="CHEBI:57783"/>
        <dbReference type="ChEBI" id="CHEBI:57964"/>
        <dbReference type="ChEBI" id="CHEBI:58349"/>
        <dbReference type="EC" id="1.1.1.271"/>
    </reaction>
</comment>
<evidence type="ECO:0000256" key="3">
    <source>
        <dbReference type="ARBA" id="ARBA00023002"/>
    </source>
</evidence>
<dbReference type="InterPro" id="IPR001509">
    <property type="entry name" value="Epimerase_deHydtase"/>
</dbReference>
<feature type="binding site" evidence="5">
    <location>
        <position position="204"/>
    </location>
    <ligand>
        <name>substrate</name>
    </ligand>
</feature>
<comment type="pathway">
    <text evidence="5">Nucleotide-sugar biosynthesis; GDP-L-fucose biosynthesis via de novo pathway; GDP-L-fucose from GDP-alpha-D-mannose: step 2/2.</text>
</comment>
<dbReference type="STRING" id="1798692.A3G00_02400"/>
<dbReference type="PANTHER" id="PTHR43238:SF1">
    <property type="entry name" value="GDP-L-FUCOSE SYNTHASE"/>
    <property type="match status" value="1"/>
</dbReference>
<dbReference type="InterPro" id="IPR036291">
    <property type="entry name" value="NAD(P)-bd_dom_sf"/>
</dbReference>
<dbReference type="PANTHER" id="PTHR43238">
    <property type="entry name" value="GDP-L-FUCOSE SYNTHASE"/>
    <property type="match status" value="1"/>
</dbReference>
<dbReference type="AlphaFoldDB" id="A0A1F6MRJ5"/>
<dbReference type="HAMAP" id="MF_00956">
    <property type="entry name" value="GDP_fucose_synth"/>
    <property type="match status" value="1"/>
</dbReference>
<dbReference type="GO" id="GO:0070401">
    <property type="term" value="F:NADP+ binding"/>
    <property type="evidence" value="ECO:0007669"/>
    <property type="project" value="UniProtKB-UniRule"/>
</dbReference>
<comment type="function">
    <text evidence="5">Catalyzes the two-step NADP-dependent conversion of GDP-4-dehydro-6-deoxy-D-mannose to GDP-fucose, involving an epimerase and a reductase reaction.</text>
</comment>
<comment type="caution">
    <text evidence="5">Lacks conserved residue(s) required for the propagation of feature annotation.</text>
</comment>
<dbReference type="Pfam" id="PF01370">
    <property type="entry name" value="Epimerase"/>
    <property type="match status" value="1"/>
</dbReference>
<feature type="site" description="Important for catalytic activity" evidence="5">
    <location>
        <position position="115"/>
    </location>
</feature>
<dbReference type="GO" id="GO:0042351">
    <property type="term" value="P:'de novo' GDP-L-fucose biosynthetic process"/>
    <property type="evidence" value="ECO:0007669"/>
    <property type="project" value="UniProtKB-UniRule"/>
</dbReference>
<feature type="binding site" evidence="5">
    <location>
        <position position="185"/>
    </location>
    <ligand>
        <name>NADP(+)</name>
        <dbReference type="ChEBI" id="CHEBI:58349"/>
    </ligand>
</feature>
<feature type="binding site" evidence="5">
    <location>
        <begin position="13"/>
        <end position="19"/>
    </location>
    <ligand>
        <name>NADP(+)</name>
        <dbReference type="ChEBI" id="CHEBI:58349"/>
    </ligand>
</feature>
<gene>
    <name evidence="5" type="primary">fcl</name>
    <name evidence="7" type="ORF">A3G00_02400</name>
</gene>
<protein>
    <recommendedName>
        <fullName evidence="5">GDP-L-fucose synthase</fullName>
        <ecNumber evidence="5">1.1.1.271</ecNumber>
    </recommendedName>
    <alternativeName>
        <fullName evidence="5">GDP-4-keto-6-deoxy-D-mannose-3,5-epimerase-4-reductase</fullName>
    </alternativeName>
</protein>
<dbReference type="InterPro" id="IPR028614">
    <property type="entry name" value="GDP_fucose/colitose_synth"/>
</dbReference>
<reference evidence="7 8" key="1">
    <citation type="journal article" date="2016" name="Nat. Commun.">
        <title>Thousands of microbial genomes shed light on interconnected biogeochemical processes in an aquifer system.</title>
        <authorList>
            <person name="Anantharaman K."/>
            <person name="Brown C.T."/>
            <person name="Hug L.A."/>
            <person name="Sharon I."/>
            <person name="Castelle C.J."/>
            <person name="Probst A.J."/>
            <person name="Thomas B.C."/>
            <person name="Singh A."/>
            <person name="Wilkins M.J."/>
            <person name="Karaoz U."/>
            <person name="Brodie E.L."/>
            <person name="Williams K.H."/>
            <person name="Hubbard S.S."/>
            <person name="Banfield J.F."/>
        </authorList>
    </citation>
    <scope>NUCLEOTIDE SEQUENCE [LARGE SCALE GENOMIC DNA]</scope>
</reference>
<keyword evidence="5" id="KW-0511">Multifunctional enzyme</keyword>
<dbReference type="GO" id="GO:0050577">
    <property type="term" value="F:GDP-L-fucose synthase activity"/>
    <property type="evidence" value="ECO:0007669"/>
    <property type="project" value="UniProtKB-UniRule"/>
</dbReference>
<accession>A0A1F6MRJ5</accession>
<dbReference type="GO" id="GO:0016853">
    <property type="term" value="F:isomerase activity"/>
    <property type="evidence" value="ECO:0007669"/>
    <property type="project" value="UniProtKB-KW"/>
</dbReference>
<comment type="similarity">
    <text evidence="1 5">Belongs to the NAD(P)-dependent epimerase/dehydratase family. Fucose synthase subfamily.</text>
</comment>
<dbReference type="EMBL" id="MFQN01000019">
    <property type="protein sequence ID" value="OGH74284.1"/>
    <property type="molecule type" value="Genomic_DNA"/>
</dbReference>
<evidence type="ECO:0000313" key="7">
    <source>
        <dbReference type="EMBL" id="OGH74284.1"/>
    </source>
</evidence>
<comment type="caution">
    <text evidence="7">The sequence shown here is derived from an EMBL/GenBank/DDBJ whole genome shotgun (WGS) entry which is preliminary data.</text>
</comment>
<dbReference type="Gene3D" id="3.40.50.720">
    <property type="entry name" value="NAD(P)-binding Rossmann-like Domain"/>
    <property type="match status" value="1"/>
</dbReference>
<dbReference type="Gene3D" id="3.90.25.10">
    <property type="entry name" value="UDP-galactose 4-epimerase, domain 1"/>
    <property type="match status" value="1"/>
</dbReference>
<keyword evidence="3 5" id="KW-0560">Oxidoreductase</keyword>
<dbReference type="Proteomes" id="UP000178347">
    <property type="component" value="Unassembled WGS sequence"/>
</dbReference>
<proteinExistence type="inferred from homology"/>
<evidence type="ECO:0000256" key="2">
    <source>
        <dbReference type="ARBA" id="ARBA00022857"/>
    </source>
</evidence>
<feature type="domain" description="NAD-dependent epimerase/dehydratase" evidence="6">
    <location>
        <begin position="9"/>
        <end position="239"/>
    </location>
</feature>
<evidence type="ECO:0000256" key="5">
    <source>
        <dbReference type="HAMAP-Rule" id="MF_00956"/>
    </source>
</evidence>
<feature type="binding site" evidence="5">
    <location>
        <position position="211"/>
    </location>
    <ligand>
        <name>substrate</name>
    </ligand>
</feature>
<dbReference type="EC" id="1.1.1.271" evidence="5"/>
<organism evidence="7 8">
    <name type="scientific">Candidatus Magasanikbacteria bacterium RIFCSPLOWO2_12_FULL_43_12</name>
    <dbReference type="NCBI Taxonomy" id="1798692"/>
    <lineage>
        <taxon>Bacteria</taxon>
        <taxon>Candidatus Magasanikiibacteriota</taxon>
    </lineage>
</organism>
<evidence type="ECO:0000256" key="4">
    <source>
        <dbReference type="ARBA" id="ARBA00023235"/>
    </source>
</evidence>
<dbReference type="UniPathway" id="UPA00128">
    <property type="reaction ID" value="UER00191"/>
</dbReference>
<feature type="site" description="Important for catalytic activity" evidence="5">
    <location>
        <position position="113"/>
    </location>
</feature>